<evidence type="ECO:0008006" key="9">
    <source>
        <dbReference type="Google" id="ProtNLM"/>
    </source>
</evidence>
<feature type="transmembrane region" description="Helical" evidence="6">
    <location>
        <begin position="276"/>
        <end position="298"/>
    </location>
</feature>
<feature type="transmembrane region" description="Helical" evidence="6">
    <location>
        <begin position="78"/>
        <end position="100"/>
    </location>
</feature>
<dbReference type="GO" id="GO:0016020">
    <property type="term" value="C:membrane"/>
    <property type="evidence" value="ECO:0007669"/>
    <property type="project" value="UniProtKB-SubCell"/>
</dbReference>
<dbReference type="Proteomes" id="UP000003160">
    <property type="component" value="Unassembled WGS sequence"/>
</dbReference>
<feature type="transmembrane region" description="Helical" evidence="6">
    <location>
        <begin position="120"/>
        <end position="140"/>
    </location>
</feature>
<dbReference type="HOGENOM" id="CLU_029352_0_0_10"/>
<proteinExistence type="predicted"/>
<comment type="subcellular location">
    <subcellularLocation>
        <location evidence="1">Membrane</location>
        <topology evidence="1">Multi-pass membrane protein</topology>
    </subcellularLocation>
</comment>
<organism evidence="7 8">
    <name type="scientific">Hallella bergensis DSM 17361</name>
    <dbReference type="NCBI Taxonomy" id="585502"/>
    <lineage>
        <taxon>Bacteria</taxon>
        <taxon>Pseudomonadati</taxon>
        <taxon>Bacteroidota</taxon>
        <taxon>Bacteroidia</taxon>
        <taxon>Bacteroidales</taxon>
        <taxon>Prevotellaceae</taxon>
        <taxon>Hallella</taxon>
    </lineage>
</organism>
<reference evidence="7 8" key="1">
    <citation type="submission" date="2009-10" db="EMBL/GenBank/DDBJ databases">
        <authorList>
            <person name="Qin X."/>
            <person name="Bachman B."/>
            <person name="Battles P."/>
            <person name="Bell A."/>
            <person name="Bess C."/>
            <person name="Bickham C."/>
            <person name="Chaboub L."/>
            <person name="Chen D."/>
            <person name="Coyle M."/>
            <person name="Deiros D.R."/>
            <person name="Dinh H."/>
            <person name="Forbes L."/>
            <person name="Fowler G."/>
            <person name="Francisco L."/>
            <person name="Fu Q."/>
            <person name="Gubbala S."/>
            <person name="Hale W."/>
            <person name="Han Y."/>
            <person name="Hemphill L."/>
            <person name="Highlander S.K."/>
            <person name="Hirani K."/>
            <person name="Hogues M."/>
            <person name="Jackson L."/>
            <person name="Jakkamsetti A."/>
            <person name="Javaid M."/>
            <person name="Jiang H."/>
            <person name="Korchina V."/>
            <person name="Kovar C."/>
            <person name="Lara F."/>
            <person name="Lee S."/>
            <person name="Mata R."/>
            <person name="Mathew T."/>
            <person name="Moen C."/>
            <person name="Morales K."/>
            <person name="Munidasa M."/>
            <person name="Nazareth L."/>
            <person name="Ngo R."/>
            <person name="Nguyen L."/>
            <person name="Okwuonu G."/>
            <person name="Ongeri F."/>
            <person name="Patil S."/>
            <person name="Petrosino J."/>
            <person name="Pham C."/>
            <person name="Pham P."/>
            <person name="Pu L.-L."/>
            <person name="Puazo M."/>
            <person name="Raj R."/>
            <person name="Reid J."/>
            <person name="Rouhana J."/>
            <person name="Saada N."/>
            <person name="Shang Y."/>
            <person name="Simmons D."/>
            <person name="Thornton R."/>
            <person name="Warren J."/>
            <person name="Weissenberger G."/>
            <person name="Zhang J."/>
            <person name="Zhang L."/>
            <person name="Zhou C."/>
            <person name="Zhu D."/>
            <person name="Muzny D."/>
            <person name="Worley K."/>
            <person name="Gibbs R."/>
        </authorList>
    </citation>
    <scope>NUCLEOTIDE SEQUENCE [LARGE SCALE GENOMIC DNA]</scope>
    <source>
        <strain evidence="7 8">DSM 17361</strain>
    </source>
</reference>
<feature type="transmembrane region" description="Helical" evidence="6">
    <location>
        <begin position="245"/>
        <end position="269"/>
    </location>
</feature>
<dbReference type="SUPFAM" id="SSF103473">
    <property type="entry name" value="MFS general substrate transporter"/>
    <property type="match status" value="1"/>
</dbReference>
<evidence type="ECO:0000256" key="2">
    <source>
        <dbReference type="ARBA" id="ARBA00022448"/>
    </source>
</evidence>
<evidence type="ECO:0000256" key="1">
    <source>
        <dbReference type="ARBA" id="ARBA00004141"/>
    </source>
</evidence>
<keyword evidence="5 6" id="KW-0472">Membrane</keyword>
<accession>D1PXS9</accession>
<evidence type="ECO:0000256" key="3">
    <source>
        <dbReference type="ARBA" id="ARBA00022692"/>
    </source>
</evidence>
<keyword evidence="2" id="KW-0813">Transport</keyword>
<evidence type="ECO:0000313" key="8">
    <source>
        <dbReference type="Proteomes" id="UP000003160"/>
    </source>
</evidence>
<sequence length="402" mass="45088">MTISVIFFKQMGLSNAVITFYTSWFYLPWVLKPIWSPFIDLVKTKRWWVLAMEILIGAALGGVAFTIPTALWLQGTLFFFWLMAFAGASHCVAADGFYMLGLNPHQQAEFMGVRTLFDRLATIFGQGILVMVAGNLQVVFRNSISYSWSLLFYGMMGIFLALWLWHSYSLPYAKEDVKHEYVNGRTIWNGFVETFRTFFTKDHVVFAVLFIMLFRMPEGLLSKVSELFLIDAGHNGGLGLSPQEYGLVQGTVGIVGIACGGILGGWLASRDGLKKWLWPMVMAFSLPELVYVILSYTLPSSLVVINICVFTEQFGYGFGLTAYMLFLIYYSRGEFKTSHYALASAMMFLSMMLPGIVAGALQESMGYRHFFILTLASCAVTFATAACIQIDPEFGKSEEPLE</sequence>
<keyword evidence="8" id="KW-1185">Reference proteome</keyword>
<feature type="transmembrane region" description="Helical" evidence="6">
    <location>
        <begin position="6"/>
        <end position="27"/>
    </location>
</feature>
<feature type="transmembrane region" description="Helical" evidence="6">
    <location>
        <begin position="340"/>
        <end position="361"/>
    </location>
</feature>
<dbReference type="eggNOG" id="COG2814">
    <property type="taxonomic scope" value="Bacteria"/>
</dbReference>
<comment type="caution">
    <text evidence="7">The sequence shown here is derived from an EMBL/GenBank/DDBJ whole genome shotgun (WGS) entry which is preliminary data.</text>
</comment>
<keyword evidence="3 6" id="KW-0812">Transmembrane</keyword>
<gene>
    <name evidence="7" type="ORF">HMPREF0645_1764</name>
</gene>
<dbReference type="PANTHER" id="PTHR12778">
    <property type="entry name" value="SOLUTE CARRIER FAMILY 33 ACETYL-COA TRANSPORTER -RELATED"/>
    <property type="match status" value="1"/>
</dbReference>
<evidence type="ECO:0000256" key="4">
    <source>
        <dbReference type="ARBA" id="ARBA00022989"/>
    </source>
</evidence>
<dbReference type="EMBL" id="ACKS01000072">
    <property type="protein sequence ID" value="EFA43750.1"/>
    <property type="molecule type" value="Genomic_DNA"/>
</dbReference>
<dbReference type="InterPro" id="IPR036259">
    <property type="entry name" value="MFS_trans_sf"/>
</dbReference>
<protein>
    <recommendedName>
        <fullName evidence="9">Transporter, major facilitator family protein</fullName>
    </recommendedName>
</protein>
<dbReference type="AlphaFoldDB" id="D1PXS9"/>
<feature type="transmembrane region" description="Helical" evidence="6">
    <location>
        <begin position="47"/>
        <end position="72"/>
    </location>
</feature>
<evidence type="ECO:0000313" key="7">
    <source>
        <dbReference type="EMBL" id="EFA43750.1"/>
    </source>
</evidence>
<evidence type="ECO:0000256" key="5">
    <source>
        <dbReference type="ARBA" id="ARBA00023136"/>
    </source>
</evidence>
<dbReference type="InterPro" id="IPR004752">
    <property type="entry name" value="AmpG_permease/AT-1"/>
</dbReference>
<dbReference type="PANTHER" id="PTHR12778:SF10">
    <property type="entry name" value="MAJOR FACILITATOR SUPERFAMILY DOMAIN-CONTAINING PROTEIN 3"/>
    <property type="match status" value="1"/>
</dbReference>
<keyword evidence="4 6" id="KW-1133">Transmembrane helix</keyword>
<feature type="transmembrane region" description="Helical" evidence="6">
    <location>
        <begin position="304"/>
        <end position="328"/>
    </location>
</feature>
<feature type="transmembrane region" description="Helical" evidence="6">
    <location>
        <begin position="367"/>
        <end position="388"/>
    </location>
</feature>
<name>D1PXS9_9BACT</name>
<dbReference type="Gene3D" id="1.20.1250.20">
    <property type="entry name" value="MFS general substrate transporter like domains"/>
    <property type="match status" value="2"/>
</dbReference>
<feature type="transmembrane region" description="Helical" evidence="6">
    <location>
        <begin position="146"/>
        <end position="165"/>
    </location>
</feature>
<evidence type="ECO:0000256" key="6">
    <source>
        <dbReference type="SAM" id="Phobius"/>
    </source>
</evidence>